<protein>
    <recommendedName>
        <fullName evidence="6">Protein kinase domain-containing protein</fullName>
    </recommendedName>
</protein>
<dbReference type="PROSITE" id="PS00109">
    <property type="entry name" value="PROTEIN_KINASE_TYR"/>
    <property type="match status" value="1"/>
</dbReference>
<dbReference type="GO" id="GO:0005975">
    <property type="term" value="P:carbohydrate metabolic process"/>
    <property type="evidence" value="ECO:0007669"/>
    <property type="project" value="InterPro"/>
</dbReference>
<dbReference type="InterPro" id="IPR011009">
    <property type="entry name" value="Kinase-like_dom_sf"/>
</dbReference>
<dbReference type="InterPro" id="IPR057929">
    <property type="entry name" value="RamC_N"/>
</dbReference>
<feature type="region of interest" description="Disordered" evidence="5">
    <location>
        <begin position="1"/>
        <end position="27"/>
    </location>
</feature>
<dbReference type="RefSeq" id="WP_129005142.1">
    <property type="nucleotide sequence ID" value="NZ_SDHZ01000003.1"/>
</dbReference>
<keyword evidence="8" id="KW-1185">Reference proteome</keyword>
<dbReference type="Gene3D" id="1.10.510.10">
    <property type="entry name" value="Transferase(Phosphotransferase) domain 1"/>
    <property type="match status" value="1"/>
</dbReference>
<reference evidence="7 8" key="1">
    <citation type="submission" date="2019-01" db="EMBL/GenBank/DDBJ databases">
        <title>Filimonas sp. strain TTM-71.</title>
        <authorList>
            <person name="Chen W.-M."/>
        </authorList>
    </citation>
    <scope>NUCLEOTIDE SEQUENCE [LARGE SCALE GENOMIC DNA]</scope>
    <source>
        <strain evidence="7 8">TTM-71</strain>
    </source>
</reference>
<gene>
    <name evidence="7" type="ORF">ESB13_18300</name>
</gene>
<dbReference type="SMART" id="SM00220">
    <property type="entry name" value="S_TKc"/>
    <property type="match status" value="1"/>
</dbReference>
<dbReference type="InterPro" id="IPR007822">
    <property type="entry name" value="LANC-like"/>
</dbReference>
<keyword evidence="3" id="KW-0418">Kinase</keyword>
<organism evidence="7 8">
    <name type="scientific">Filimonas effusa</name>
    <dbReference type="NCBI Taxonomy" id="2508721"/>
    <lineage>
        <taxon>Bacteria</taxon>
        <taxon>Pseudomonadati</taxon>
        <taxon>Bacteroidota</taxon>
        <taxon>Chitinophagia</taxon>
        <taxon>Chitinophagales</taxon>
        <taxon>Chitinophagaceae</taxon>
        <taxon>Filimonas</taxon>
    </lineage>
</organism>
<evidence type="ECO:0000256" key="4">
    <source>
        <dbReference type="ARBA" id="ARBA00022840"/>
    </source>
</evidence>
<dbReference type="InterPro" id="IPR012341">
    <property type="entry name" value="6hp_glycosidase-like_sf"/>
</dbReference>
<evidence type="ECO:0000256" key="3">
    <source>
        <dbReference type="ARBA" id="ARBA00022777"/>
    </source>
</evidence>
<dbReference type="GO" id="GO:0004674">
    <property type="term" value="F:protein serine/threonine kinase activity"/>
    <property type="evidence" value="ECO:0007669"/>
    <property type="project" value="TreeGrafter"/>
</dbReference>
<dbReference type="SUPFAM" id="SSF56112">
    <property type="entry name" value="Protein kinase-like (PK-like)"/>
    <property type="match status" value="1"/>
</dbReference>
<dbReference type="SMART" id="SM01260">
    <property type="entry name" value="LANC_like"/>
    <property type="match status" value="1"/>
</dbReference>
<dbReference type="InterPro" id="IPR000719">
    <property type="entry name" value="Prot_kinase_dom"/>
</dbReference>
<evidence type="ECO:0000313" key="7">
    <source>
        <dbReference type="EMBL" id="RXK81745.1"/>
    </source>
</evidence>
<dbReference type="Pfam" id="PF25816">
    <property type="entry name" value="RamC_N"/>
    <property type="match status" value="1"/>
</dbReference>
<dbReference type="PROSITE" id="PS50011">
    <property type="entry name" value="PROTEIN_KINASE_DOM"/>
    <property type="match status" value="1"/>
</dbReference>
<dbReference type="Gene3D" id="1.50.10.10">
    <property type="match status" value="1"/>
</dbReference>
<dbReference type="PANTHER" id="PTHR43289">
    <property type="entry name" value="MITOGEN-ACTIVATED PROTEIN KINASE KINASE KINASE 20-RELATED"/>
    <property type="match status" value="1"/>
</dbReference>
<feature type="domain" description="Protein kinase" evidence="6">
    <location>
        <begin position="254"/>
        <end position="519"/>
    </location>
</feature>
<dbReference type="Pfam" id="PF05147">
    <property type="entry name" value="LANC_like"/>
    <property type="match status" value="1"/>
</dbReference>
<evidence type="ECO:0000313" key="8">
    <source>
        <dbReference type="Proteomes" id="UP000290545"/>
    </source>
</evidence>
<dbReference type="GO" id="GO:0031179">
    <property type="term" value="P:peptide modification"/>
    <property type="evidence" value="ECO:0007669"/>
    <property type="project" value="InterPro"/>
</dbReference>
<evidence type="ECO:0000259" key="6">
    <source>
        <dbReference type="PROSITE" id="PS50011"/>
    </source>
</evidence>
<dbReference type="SUPFAM" id="SSF158745">
    <property type="entry name" value="LanC-like"/>
    <property type="match status" value="1"/>
</dbReference>
<dbReference type="InterPro" id="IPR008266">
    <property type="entry name" value="Tyr_kinase_AS"/>
</dbReference>
<dbReference type="GO" id="GO:0005524">
    <property type="term" value="F:ATP binding"/>
    <property type="evidence" value="ECO:0007669"/>
    <property type="project" value="UniProtKB-KW"/>
</dbReference>
<dbReference type="EMBL" id="SDHZ01000003">
    <property type="protein sequence ID" value="RXK81745.1"/>
    <property type="molecule type" value="Genomic_DNA"/>
</dbReference>
<keyword evidence="1" id="KW-0808">Transferase</keyword>
<name>A0A4Q1D1L4_9BACT</name>
<dbReference type="PANTHER" id="PTHR43289:SF6">
    <property type="entry name" value="SERINE_THREONINE-PROTEIN KINASE NEKL-3"/>
    <property type="match status" value="1"/>
</dbReference>
<evidence type="ECO:0000256" key="5">
    <source>
        <dbReference type="SAM" id="MobiDB-lite"/>
    </source>
</evidence>
<evidence type="ECO:0000256" key="1">
    <source>
        <dbReference type="ARBA" id="ARBA00022679"/>
    </source>
</evidence>
<proteinExistence type="predicted"/>
<dbReference type="AlphaFoldDB" id="A0A4Q1D1L4"/>
<keyword evidence="4" id="KW-0067">ATP-binding</keyword>
<dbReference type="Proteomes" id="UP000290545">
    <property type="component" value="Unassembled WGS sequence"/>
</dbReference>
<dbReference type="Pfam" id="PF00069">
    <property type="entry name" value="Pkinase"/>
    <property type="match status" value="1"/>
</dbReference>
<comment type="caution">
    <text evidence="7">The sequence shown here is derived from an EMBL/GenBank/DDBJ whole genome shotgun (WGS) entry which is preliminary data.</text>
</comment>
<dbReference type="OrthoDB" id="9813021at2"/>
<evidence type="ECO:0000256" key="2">
    <source>
        <dbReference type="ARBA" id="ARBA00022741"/>
    </source>
</evidence>
<sequence>MQNKETAAADNSAATIDTPPAQQVPPAPAVAAEATHNTVTPGVETAASTTEPTVTPEQEYAALLRNHGFEFKELQYHWQVGELPETRAWILHLSVIPTQVKRLLDDCLPILKAAGVSFRLAKTQAIVNMLLGGSFGKAYVGKIITIYPKSVSNAIELAARLVAFTTYKGPLVATDIHLGGIVYTRHGGTAPQQLPDSRPPGQRLIANLFTNRIQDTLYDPWYLAPGVEWPFGDIKAHQPPAEGNSEQHKLHNKYTINSTIKADMKGCVYRASYFTGFTQEPCIIKAAHYAVSADEYDRDNTDRLRWQYQLHEALRDVIPLPKILDLFEKDTTVYMAMEFVQGVSLRDWIGHIRKYRHWFHLTAGEKRELINMLIHIVTLIEKMHLAGYLHRDITSQNFIIGRGNKITLIDLELAYDTTAVPLQPPFALGSFGYMSPEQRTSQAPTSAQDVYNIGGLMIRFFAGLSPRQIDQVHPANLEKNLLFFTGSSAIVRLITGCMAQDPTLRPDIRAVKEGLYSLLQEVEQSRLPYISVNIVDERIKVPAGRFEWPTFKRGLVQDFSSNQTSLLHGVTGMAVCVCGVLRNDKLADTPEISAFIQQCFSRIGMEADIATGMAGQGLALLECLPWIDDKAFASKQLNAIVQLLATQQLPDGSWALRRPTDETSRPGLLRGVAGILLFLLEFYHQDAQPGLKEVITDGLNWLVREKRNENGFEGWHNNGRLDLLTFSEGSLGIIYVLIKAGHILEAAEYKALSNRLLSRVPEYILLDSASLEYGMAGLGETYLLAGEVFEDVDWLKRAAWVSAVIQHTSISQKQPYHMFWRQLQHPTLALCRPEEYELAYLEKQIQVYQQHQTIA</sequence>
<keyword evidence="2" id="KW-0547">Nucleotide-binding</keyword>
<accession>A0A4Q1D1L4</accession>